<proteinExistence type="predicted"/>
<dbReference type="Gene3D" id="1.10.10.60">
    <property type="entry name" value="Homeodomain-like"/>
    <property type="match status" value="1"/>
</dbReference>
<keyword evidence="1" id="KW-0805">Transcription regulation</keyword>
<evidence type="ECO:0000259" key="4">
    <source>
        <dbReference type="PROSITE" id="PS01124"/>
    </source>
</evidence>
<gene>
    <name evidence="5" type="ordered locus">amb3278</name>
</gene>
<dbReference type="AlphaFoldDB" id="Q2W243"/>
<dbReference type="PANTHER" id="PTHR47893:SF1">
    <property type="entry name" value="REGULATORY PROTEIN PCHR"/>
    <property type="match status" value="1"/>
</dbReference>
<dbReference type="InterPro" id="IPR018062">
    <property type="entry name" value="HTH_AraC-typ_CS"/>
</dbReference>
<sequence length="283" mass="30885">MGMTIFRAEHQFSQEGFGKLVEIAKVEGTFPSTSFMVQIARGSRVIHYESIPAVNVIFSPGQDLFRLADRLKVTPVVDASANGAMTALTIGLQTLEHLIGRASAHRTLEVLGLLPAPRVLIKAIPTSISDILHTAIPTGLTGALQRLTAQARALQYLTALIVHLGTDIEEQPSLSASQRRARELHAVLQKTEGKIPTLNELGQQFNKSARTLSNDFQMEYGQSIAAFISDIRLQEAHAAITKSNVPLKAIAERLGYVHTNHFVRAFSKKFGYPPGALRKRSSA</sequence>
<feature type="domain" description="HTH araC/xylS-type" evidence="4">
    <location>
        <begin position="182"/>
        <end position="280"/>
    </location>
</feature>
<dbReference type="InterPro" id="IPR053142">
    <property type="entry name" value="PchR_regulatory_protein"/>
</dbReference>
<evidence type="ECO:0000256" key="1">
    <source>
        <dbReference type="ARBA" id="ARBA00023015"/>
    </source>
</evidence>
<dbReference type="GO" id="GO:0003700">
    <property type="term" value="F:DNA-binding transcription factor activity"/>
    <property type="evidence" value="ECO:0007669"/>
    <property type="project" value="InterPro"/>
</dbReference>
<dbReference type="KEGG" id="mag:amb3278"/>
<keyword evidence="6" id="KW-1185">Reference proteome</keyword>
<dbReference type="SUPFAM" id="SSF46689">
    <property type="entry name" value="Homeodomain-like"/>
    <property type="match status" value="1"/>
</dbReference>
<evidence type="ECO:0000313" key="6">
    <source>
        <dbReference type="Proteomes" id="UP000007058"/>
    </source>
</evidence>
<dbReference type="PANTHER" id="PTHR47893">
    <property type="entry name" value="REGULATORY PROTEIN PCHR"/>
    <property type="match status" value="1"/>
</dbReference>
<keyword evidence="3" id="KW-0804">Transcription</keyword>
<name>Q2W243_PARM1</name>
<dbReference type="STRING" id="342108.amb3278"/>
<dbReference type="Proteomes" id="UP000007058">
    <property type="component" value="Chromosome"/>
</dbReference>
<keyword evidence="2 5" id="KW-0238">DNA-binding</keyword>
<dbReference type="InterPro" id="IPR018060">
    <property type="entry name" value="HTH_AraC"/>
</dbReference>
<dbReference type="PROSITE" id="PS01124">
    <property type="entry name" value="HTH_ARAC_FAMILY_2"/>
    <property type="match status" value="1"/>
</dbReference>
<reference evidence="5 6" key="1">
    <citation type="journal article" date="2005" name="DNA Res.">
        <title>Complete genome sequence of the facultative anaerobic magnetotactic bacterium Magnetospirillum sp. strain AMB-1.</title>
        <authorList>
            <person name="Matsunaga T."/>
            <person name="Okamura Y."/>
            <person name="Fukuda Y."/>
            <person name="Wahyudi A.T."/>
            <person name="Murase Y."/>
            <person name="Takeyama H."/>
        </authorList>
    </citation>
    <scope>NUCLEOTIDE SEQUENCE [LARGE SCALE GENOMIC DNA]</scope>
    <source>
        <strain evidence="6">ATCC 700264 / AMB-1</strain>
    </source>
</reference>
<evidence type="ECO:0000256" key="2">
    <source>
        <dbReference type="ARBA" id="ARBA00023125"/>
    </source>
</evidence>
<organism evidence="5 6">
    <name type="scientific">Paramagnetospirillum magneticum (strain ATCC 700264 / AMB-1)</name>
    <name type="common">Magnetospirillum magneticum</name>
    <dbReference type="NCBI Taxonomy" id="342108"/>
    <lineage>
        <taxon>Bacteria</taxon>
        <taxon>Pseudomonadati</taxon>
        <taxon>Pseudomonadota</taxon>
        <taxon>Alphaproteobacteria</taxon>
        <taxon>Rhodospirillales</taxon>
        <taxon>Magnetospirillaceae</taxon>
        <taxon>Paramagnetospirillum</taxon>
    </lineage>
</organism>
<dbReference type="SMART" id="SM00342">
    <property type="entry name" value="HTH_ARAC"/>
    <property type="match status" value="1"/>
</dbReference>
<evidence type="ECO:0000256" key="3">
    <source>
        <dbReference type="ARBA" id="ARBA00023163"/>
    </source>
</evidence>
<dbReference type="Pfam" id="PF12833">
    <property type="entry name" value="HTH_18"/>
    <property type="match status" value="1"/>
</dbReference>
<dbReference type="InterPro" id="IPR009057">
    <property type="entry name" value="Homeodomain-like_sf"/>
</dbReference>
<dbReference type="EMBL" id="AP007255">
    <property type="protein sequence ID" value="BAE52082.1"/>
    <property type="molecule type" value="Genomic_DNA"/>
</dbReference>
<evidence type="ECO:0000313" key="5">
    <source>
        <dbReference type="EMBL" id="BAE52082.1"/>
    </source>
</evidence>
<dbReference type="GO" id="GO:0043565">
    <property type="term" value="F:sequence-specific DNA binding"/>
    <property type="evidence" value="ECO:0007669"/>
    <property type="project" value="InterPro"/>
</dbReference>
<accession>Q2W243</accession>
<protein>
    <submittedName>
        <fullName evidence="5">AraC-type DNA-binding domain-containing protein</fullName>
    </submittedName>
</protein>
<dbReference type="PROSITE" id="PS00041">
    <property type="entry name" value="HTH_ARAC_FAMILY_1"/>
    <property type="match status" value="1"/>
</dbReference>
<dbReference type="HOGENOM" id="CLU_885213_0_0_5"/>